<feature type="domain" description="Integrase catalytic" evidence="8">
    <location>
        <begin position="516"/>
        <end position="682"/>
    </location>
</feature>
<evidence type="ECO:0000256" key="5">
    <source>
        <dbReference type="PROSITE-ProRule" id="PRU00047"/>
    </source>
</evidence>
<dbReference type="InterPro" id="IPR043502">
    <property type="entry name" value="DNA/RNA_pol_sf"/>
</dbReference>
<dbReference type="CDD" id="cd09272">
    <property type="entry name" value="RNase_HI_RT_Ty1"/>
    <property type="match status" value="1"/>
</dbReference>
<dbReference type="GO" id="GO:0006508">
    <property type="term" value="P:proteolysis"/>
    <property type="evidence" value="ECO:0007669"/>
    <property type="project" value="UniProtKB-KW"/>
</dbReference>
<dbReference type="PANTHER" id="PTHR42648:SF25">
    <property type="entry name" value="RNA-DIRECTED DNA POLYMERASE"/>
    <property type="match status" value="1"/>
</dbReference>
<keyword evidence="5" id="KW-0862">Zinc</keyword>
<dbReference type="Gene3D" id="4.10.60.10">
    <property type="entry name" value="Zinc finger, CCHC-type"/>
    <property type="match status" value="1"/>
</dbReference>
<accession>A0A0D3A1E3</accession>
<dbReference type="InterPro" id="IPR039537">
    <property type="entry name" value="Retrotran_Ty1/copia-like"/>
</dbReference>
<organism evidence="9 10">
    <name type="scientific">Brassica oleracea var. oleracea</name>
    <dbReference type="NCBI Taxonomy" id="109376"/>
    <lineage>
        <taxon>Eukaryota</taxon>
        <taxon>Viridiplantae</taxon>
        <taxon>Streptophyta</taxon>
        <taxon>Embryophyta</taxon>
        <taxon>Tracheophyta</taxon>
        <taxon>Spermatophyta</taxon>
        <taxon>Magnoliopsida</taxon>
        <taxon>eudicotyledons</taxon>
        <taxon>Gunneridae</taxon>
        <taxon>Pentapetalae</taxon>
        <taxon>rosids</taxon>
        <taxon>malvids</taxon>
        <taxon>Brassicales</taxon>
        <taxon>Brassicaceae</taxon>
        <taxon>Brassiceae</taxon>
        <taxon>Brassica</taxon>
    </lineage>
</organism>
<dbReference type="InterPro" id="IPR054722">
    <property type="entry name" value="PolX-like_BBD"/>
</dbReference>
<dbReference type="Gene3D" id="3.30.420.10">
    <property type="entry name" value="Ribonuclease H-like superfamily/Ribonuclease H"/>
    <property type="match status" value="1"/>
</dbReference>
<evidence type="ECO:0000256" key="4">
    <source>
        <dbReference type="ARBA" id="ARBA00022801"/>
    </source>
</evidence>
<dbReference type="SUPFAM" id="SSF56672">
    <property type="entry name" value="DNA/RNA polymerases"/>
    <property type="match status" value="1"/>
</dbReference>
<dbReference type="Pfam" id="PF13976">
    <property type="entry name" value="gag_pre-integrs"/>
    <property type="match status" value="1"/>
</dbReference>
<dbReference type="OMA" id="AGNRYFM"/>
<feature type="compositionally biased region" description="Acidic residues" evidence="6">
    <location>
        <begin position="797"/>
        <end position="813"/>
    </location>
</feature>
<proteinExistence type="predicted"/>
<dbReference type="eggNOG" id="KOG0017">
    <property type="taxonomic scope" value="Eukaryota"/>
</dbReference>
<dbReference type="EnsemblPlants" id="Bo1g005190.1">
    <property type="protein sequence ID" value="Bo1g005190.1"/>
    <property type="gene ID" value="Bo1g005190"/>
</dbReference>
<evidence type="ECO:0000313" key="9">
    <source>
        <dbReference type="EnsemblPlants" id="Bo1g005190.1"/>
    </source>
</evidence>
<dbReference type="PROSITE" id="PS50994">
    <property type="entry name" value="INTEGRASE"/>
    <property type="match status" value="1"/>
</dbReference>
<reference evidence="9 10" key="1">
    <citation type="journal article" date="2014" name="Genome Biol.">
        <title>Transcriptome and methylome profiling reveals relics of genome dominance in the mesopolyploid Brassica oleracea.</title>
        <authorList>
            <person name="Parkin I.A."/>
            <person name="Koh C."/>
            <person name="Tang H."/>
            <person name="Robinson S.J."/>
            <person name="Kagale S."/>
            <person name="Clarke W.E."/>
            <person name="Town C.D."/>
            <person name="Nixon J."/>
            <person name="Krishnakumar V."/>
            <person name="Bidwell S.L."/>
            <person name="Denoeud F."/>
            <person name="Belcram H."/>
            <person name="Links M.G."/>
            <person name="Just J."/>
            <person name="Clarke C."/>
            <person name="Bender T."/>
            <person name="Huebert T."/>
            <person name="Mason A.S."/>
            <person name="Pires J.C."/>
            <person name="Barker G."/>
            <person name="Moore J."/>
            <person name="Walley P.G."/>
            <person name="Manoli S."/>
            <person name="Batley J."/>
            <person name="Edwards D."/>
            <person name="Nelson M.N."/>
            <person name="Wang X."/>
            <person name="Paterson A.H."/>
            <person name="King G."/>
            <person name="Bancroft I."/>
            <person name="Chalhoub B."/>
            <person name="Sharpe A.G."/>
        </authorList>
    </citation>
    <scope>NUCLEOTIDE SEQUENCE</scope>
    <source>
        <strain evidence="9 10">cv. TO1000</strain>
    </source>
</reference>
<feature type="region of interest" description="Disordered" evidence="6">
    <location>
        <begin position="770"/>
        <end position="825"/>
    </location>
</feature>
<dbReference type="GO" id="GO:0008270">
    <property type="term" value="F:zinc ion binding"/>
    <property type="evidence" value="ECO:0007669"/>
    <property type="project" value="UniProtKB-KW"/>
</dbReference>
<dbReference type="InterPro" id="IPR001584">
    <property type="entry name" value="Integrase_cat-core"/>
</dbReference>
<evidence type="ECO:0000256" key="3">
    <source>
        <dbReference type="ARBA" id="ARBA00022750"/>
    </source>
</evidence>
<evidence type="ECO:0000313" key="10">
    <source>
        <dbReference type="Proteomes" id="UP000032141"/>
    </source>
</evidence>
<keyword evidence="10" id="KW-1185">Reference proteome</keyword>
<keyword evidence="3" id="KW-0064">Aspartyl protease</keyword>
<sequence>MADPKAITDSKAVVKMKKSVPSAVVCPMLNTSNYTVWVMKMKALLRVHKAWEAMEPGTDDEDKNDLAIALLFQSIPESLVLQVGDLGTPKLIWEAIQSRNLGAERVKSARLLTLMNEFDRLKMEDTDTIDAFTEKISELVSKASTLGQIIEGPKVVKKLLNSLPPKFIFMTASLEQMLDLETTSFEDIIGRLKAYEERIKGYTPVEQQGSLLYSNTEKSYDQKGTDNTGRGRGQNRGRGRGNRGRGRGRSNYGERNKEKRDYSQIVCYNCKKKGHFASVCTEKKAEDELNKTETETAEVALYMLEVVFLNEEKVMPKELEADKKEDGVWYLDNGASNHMTGQRSYFSEINENIKGKVKFGDGSYVDIRGKGSIMFEAKTGEQKMLTDIYYIPELRSNILSLGQATEQGCDVRMKDNYLTLRDPEGRLLVKVLRSANRLYKLKLQVGRAVCLHAKIQEEPWRWHARLGHISFKTIRAMATKRMVHGLPEISEERRLCDSCLVGKQSRQPFPKATMFRASHPLELLHADLCGPISPATLSLNRYIFVIIDDNTRFMWSILMKDKSDAFDRFKTFKKLVEKELNREILTLRTDRGGEFTSHDFNNFCNSNGIKRHLTAPYTPQQNGVVERRNRTLMEMTRSILKAMSVPNYLWGEAVRHATYLINRVPTRALSNQTPYECLKGRKPSISHIKIFGCMAYAKKDAGQLRKLDDRSEAAVHLGIEPGSKAYRLYNPTSKKIIVSRDVIFDEKACWNWKGEGEQVRTDPGMFHMTWGSTEDNGSGPYVGNEEAATEPISQPFEAEEDETESEVEEETENENPTGQRRSSRQVNPPAYLKDYVLLSDVECEVLLLALNDEPASIQEALKDKRWRIACKDEIDSIDKNETWILIEKPHGVKVIGLKWIFKIKRNADGSINKYKSRLVAKGYVQEHGIDYDEVFAPVARMETIRFLIGLAAANGWEIHHLDVKTAFLHGELIEEVFVSQPEGFEKKGEEHKVFKLKKALYGLRQAPRAWNTKLDQILKGLRFKKCVKENSVYRKEEKGKLLIVAVYVDDLFITGSSVESIKEFKDAMSGEFEMTDLGLLTYYLGIEVKQSIQGIMIKQEAYARRILEETEMDSCNSVYVPMEFGLHLSKAMDETEINASEYRRRIGCLRYLMHTRPDMGFSVGILSRFMQSPRESHGKALKQVLRYLKGTLGYGLMFKHGGSQGLIGYSDSSHNTDPDDGRSTTGHLFCFGDTPISWCSQKQDVVALSSCEAEYMAATEAAKQAIWLQELMTEITGRKLGRTLIRVDNKSAIALAKNPVLHRRSKHIHKRFHFIRECVERELIDVEHIPGTEQRADILTKALARNKFKEMREMIKVQDLSENVLKLRRETVG</sequence>
<dbReference type="Pfam" id="PF25597">
    <property type="entry name" value="SH3_retrovirus"/>
    <property type="match status" value="1"/>
</dbReference>
<dbReference type="Proteomes" id="UP000032141">
    <property type="component" value="Chromosome C1"/>
</dbReference>
<keyword evidence="1" id="KW-0645">Protease</keyword>
<reference evidence="9" key="2">
    <citation type="submission" date="2015-03" db="UniProtKB">
        <authorList>
            <consortium name="EnsemblPlants"/>
        </authorList>
    </citation>
    <scope>IDENTIFICATION</scope>
</reference>
<dbReference type="SUPFAM" id="SSF53098">
    <property type="entry name" value="Ribonuclease H-like"/>
    <property type="match status" value="1"/>
</dbReference>
<dbReference type="InterPro" id="IPR001878">
    <property type="entry name" value="Znf_CCHC"/>
</dbReference>
<dbReference type="InterPro" id="IPR025724">
    <property type="entry name" value="GAG-pre-integrase_dom"/>
</dbReference>
<dbReference type="Pfam" id="PF07727">
    <property type="entry name" value="RVT_2"/>
    <property type="match status" value="1"/>
</dbReference>
<evidence type="ECO:0000256" key="2">
    <source>
        <dbReference type="ARBA" id="ARBA00022723"/>
    </source>
</evidence>
<keyword evidence="5" id="KW-0863">Zinc-finger</keyword>
<dbReference type="SMART" id="SM00343">
    <property type="entry name" value="ZnF_C2HC"/>
    <property type="match status" value="1"/>
</dbReference>
<dbReference type="Pfam" id="PF14223">
    <property type="entry name" value="Retrotran_gag_2"/>
    <property type="match status" value="1"/>
</dbReference>
<dbReference type="GO" id="GO:0015074">
    <property type="term" value="P:DNA integration"/>
    <property type="evidence" value="ECO:0007669"/>
    <property type="project" value="InterPro"/>
</dbReference>
<dbReference type="Pfam" id="PF00665">
    <property type="entry name" value="rve"/>
    <property type="match status" value="1"/>
</dbReference>
<feature type="compositionally biased region" description="Basic residues" evidence="6">
    <location>
        <begin position="233"/>
        <end position="248"/>
    </location>
</feature>
<dbReference type="InterPro" id="IPR012337">
    <property type="entry name" value="RNaseH-like_sf"/>
</dbReference>
<dbReference type="InterPro" id="IPR057670">
    <property type="entry name" value="SH3_retrovirus"/>
</dbReference>
<dbReference type="Gramene" id="Bo1g005190.1">
    <property type="protein sequence ID" value="Bo1g005190.1"/>
    <property type="gene ID" value="Bo1g005190"/>
</dbReference>
<dbReference type="HOGENOM" id="CLU_001650_5_0_1"/>
<dbReference type="Pfam" id="PF22936">
    <property type="entry name" value="Pol_BBD"/>
    <property type="match status" value="1"/>
</dbReference>
<dbReference type="SUPFAM" id="SSF57756">
    <property type="entry name" value="Retrovirus zinc finger-like domains"/>
    <property type="match status" value="1"/>
</dbReference>
<evidence type="ECO:0000256" key="1">
    <source>
        <dbReference type="ARBA" id="ARBA00022670"/>
    </source>
</evidence>
<dbReference type="InterPro" id="IPR036397">
    <property type="entry name" value="RNaseH_sf"/>
</dbReference>
<dbReference type="STRING" id="109376.A0A0D3A1E3"/>
<dbReference type="GO" id="GO:0004190">
    <property type="term" value="F:aspartic-type endopeptidase activity"/>
    <property type="evidence" value="ECO:0007669"/>
    <property type="project" value="UniProtKB-KW"/>
</dbReference>
<dbReference type="PANTHER" id="PTHR42648">
    <property type="entry name" value="TRANSPOSASE, PUTATIVE-RELATED"/>
    <property type="match status" value="1"/>
</dbReference>
<dbReference type="InterPro" id="IPR013103">
    <property type="entry name" value="RVT_2"/>
</dbReference>
<feature type="region of interest" description="Disordered" evidence="6">
    <location>
        <begin position="213"/>
        <end position="257"/>
    </location>
</feature>
<feature type="domain" description="CCHC-type" evidence="7">
    <location>
        <begin position="267"/>
        <end position="282"/>
    </location>
</feature>
<dbReference type="GO" id="GO:0003676">
    <property type="term" value="F:nucleic acid binding"/>
    <property type="evidence" value="ECO:0007669"/>
    <property type="project" value="InterPro"/>
</dbReference>
<keyword evidence="4" id="KW-0378">Hydrolase</keyword>
<evidence type="ECO:0000256" key="6">
    <source>
        <dbReference type="SAM" id="MobiDB-lite"/>
    </source>
</evidence>
<dbReference type="InterPro" id="IPR036875">
    <property type="entry name" value="Znf_CCHC_sf"/>
</dbReference>
<name>A0A0D3A1E3_BRAOL</name>
<evidence type="ECO:0000259" key="8">
    <source>
        <dbReference type="PROSITE" id="PS50994"/>
    </source>
</evidence>
<keyword evidence="2" id="KW-0479">Metal-binding</keyword>
<evidence type="ECO:0000259" key="7">
    <source>
        <dbReference type="PROSITE" id="PS50158"/>
    </source>
</evidence>
<dbReference type="PROSITE" id="PS50158">
    <property type="entry name" value="ZF_CCHC"/>
    <property type="match status" value="1"/>
</dbReference>
<protein>
    <submittedName>
        <fullName evidence="9">Uncharacterized protein</fullName>
    </submittedName>
</protein>
<feature type="compositionally biased region" description="Polar residues" evidence="6">
    <location>
        <begin position="815"/>
        <end position="825"/>
    </location>
</feature>